<protein>
    <recommendedName>
        <fullName evidence="3">F-box domain-containing protein</fullName>
    </recommendedName>
</protein>
<reference evidence="1" key="1">
    <citation type="journal article" date="2021" name="New Phytol.">
        <title>Evolutionary innovations through gain and loss of genes in the ectomycorrhizal Boletales.</title>
        <authorList>
            <person name="Wu G."/>
            <person name="Miyauchi S."/>
            <person name="Morin E."/>
            <person name="Kuo A."/>
            <person name="Drula E."/>
            <person name="Varga T."/>
            <person name="Kohler A."/>
            <person name="Feng B."/>
            <person name="Cao Y."/>
            <person name="Lipzen A."/>
            <person name="Daum C."/>
            <person name="Hundley H."/>
            <person name="Pangilinan J."/>
            <person name="Johnson J."/>
            <person name="Barry K."/>
            <person name="LaButti K."/>
            <person name="Ng V."/>
            <person name="Ahrendt S."/>
            <person name="Min B."/>
            <person name="Choi I.G."/>
            <person name="Park H."/>
            <person name="Plett J.M."/>
            <person name="Magnuson J."/>
            <person name="Spatafora J.W."/>
            <person name="Nagy L.G."/>
            <person name="Henrissat B."/>
            <person name="Grigoriev I.V."/>
            <person name="Yang Z.L."/>
            <person name="Xu J."/>
            <person name="Martin F.M."/>
        </authorList>
    </citation>
    <scope>NUCLEOTIDE SEQUENCE</scope>
    <source>
        <strain evidence="1">KKN 215</strain>
    </source>
</reference>
<dbReference type="Proteomes" id="UP000813824">
    <property type="component" value="Unassembled WGS sequence"/>
</dbReference>
<evidence type="ECO:0000313" key="2">
    <source>
        <dbReference type="Proteomes" id="UP000813824"/>
    </source>
</evidence>
<name>A0A8K0UQ72_9AGAR</name>
<dbReference type="AlphaFoldDB" id="A0A8K0UQ72"/>
<organism evidence="1 2">
    <name type="scientific">Cristinia sonorae</name>
    <dbReference type="NCBI Taxonomy" id="1940300"/>
    <lineage>
        <taxon>Eukaryota</taxon>
        <taxon>Fungi</taxon>
        <taxon>Dikarya</taxon>
        <taxon>Basidiomycota</taxon>
        <taxon>Agaricomycotina</taxon>
        <taxon>Agaricomycetes</taxon>
        <taxon>Agaricomycetidae</taxon>
        <taxon>Agaricales</taxon>
        <taxon>Pleurotineae</taxon>
        <taxon>Stephanosporaceae</taxon>
        <taxon>Cristinia</taxon>
    </lineage>
</organism>
<gene>
    <name evidence="1" type="ORF">BXZ70DRAFT_86173</name>
</gene>
<dbReference type="OrthoDB" id="3270987at2759"/>
<proteinExistence type="predicted"/>
<comment type="caution">
    <text evidence="1">The sequence shown here is derived from an EMBL/GenBank/DDBJ whole genome shotgun (WGS) entry which is preliminary data.</text>
</comment>
<keyword evidence="2" id="KW-1185">Reference proteome</keyword>
<evidence type="ECO:0000313" key="1">
    <source>
        <dbReference type="EMBL" id="KAH8101932.1"/>
    </source>
</evidence>
<accession>A0A8K0UQ72</accession>
<sequence>MDFFADMGELEDAFVGDTEGKMKDPSPLVTLPPELIVDIFLFTFSSDWSKETAYSLDPKQPNYGEDFSRARRIWRSLQNYMLTCQYWRDVALQAPILWRNVHFGRGIAQKVTETMLSRSGETPIRLTAAFKKDTVANMTMLLPHLARVTHLHLRIADFPAEEGVKEDIPMLQHLVVSCRSGMARKPHTSLPLLSKTSLLPDLILLHAYMVSLHHIQPFLRSTIRHLYVTGLDCSIKDLMFALEALPVLERLAIEALHTPEEDDALQTAELPHVNFPKLAACYISSDVIPIFSHIAFPDQVITSHEFSLKLWRCSDQEVLEVVKLLLERLSSIDDEVMAEMLERDSLEIQLDWTGDNRTSDLDIDILTPRGDYKRSLLSCYSDDELHIKDILDEMKISASPFFKSHVRHLDITSHKCHDSTYSELLADLTGLQSLKLNRTPGIVAHLVSAHQESPEPTSPMSTLKRLTLVEAKFRQHPPDDPEYEPDEDELIWALRDMLKARKADGHPLQSLRVFKGVHFGEADVRMLQEYVTEEVVWDGRAMSVDLEHHLRGLGL</sequence>
<dbReference type="EMBL" id="JAEVFJ010000011">
    <property type="protein sequence ID" value="KAH8101932.1"/>
    <property type="molecule type" value="Genomic_DNA"/>
</dbReference>
<evidence type="ECO:0008006" key="3">
    <source>
        <dbReference type="Google" id="ProtNLM"/>
    </source>
</evidence>